<dbReference type="RefSeq" id="WP_379752320.1">
    <property type="nucleotide sequence ID" value="NZ_JBHSMR010000008.1"/>
</dbReference>
<organism evidence="2 3">
    <name type="scientific">Massilia suwonensis</name>
    <dbReference type="NCBI Taxonomy" id="648895"/>
    <lineage>
        <taxon>Bacteria</taxon>
        <taxon>Pseudomonadati</taxon>
        <taxon>Pseudomonadota</taxon>
        <taxon>Betaproteobacteria</taxon>
        <taxon>Burkholderiales</taxon>
        <taxon>Oxalobacteraceae</taxon>
        <taxon>Telluria group</taxon>
        <taxon>Massilia</taxon>
    </lineage>
</organism>
<protein>
    <recommendedName>
        <fullName evidence="4">Transporter</fullName>
    </recommendedName>
</protein>
<keyword evidence="3" id="KW-1185">Reference proteome</keyword>
<dbReference type="EMBL" id="JBHSMR010000008">
    <property type="protein sequence ID" value="MFC5477683.1"/>
    <property type="molecule type" value="Genomic_DNA"/>
</dbReference>
<name>A0ABW0ML17_9BURK</name>
<evidence type="ECO:0000313" key="2">
    <source>
        <dbReference type="EMBL" id="MFC5477683.1"/>
    </source>
</evidence>
<reference evidence="3" key="1">
    <citation type="journal article" date="2019" name="Int. J. Syst. Evol. Microbiol.">
        <title>The Global Catalogue of Microorganisms (GCM) 10K type strain sequencing project: providing services to taxonomists for standard genome sequencing and annotation.</title>
        <authorList>
            <consortium name="The Broad Institute Genomics Platform"/>
            <consortium name="The Broad Institute Genome Sequencing Center for Infectious Disease"/>
            <person name="Wu L."/>
            <person name="Ma J."/>
        </authorList>
    </citation>
    <scope>NUCLEOTIDE SEQUENCE [LARGE SCALE GENOMIC DNA]</scope>
    <source>
        <strain evidence="3">CCUG 43111</strain>
    </source>
</reference>
<evidence type="ECO:0000256" key="1">
    <source>
        <dbReference type="SAM" id="Coils"/>
    </source>
</evidence>
<proteinExistence type="predicted"/>
<sequence>MNKLIAGAFLFGAARACCAQSDEDLRRKIAEQAATIERQQQRIQVLERALTPARIGAGTLADTAPQDIAADSNRALERALVRERALLLSSGTVEVEPNFVASHSSGDGGFRRNSFGPGLTLRAGLPGRSQVEASVPYVFERIRNGSESTHSDGVGDLSLAASHQFMAETEKLPSLVGNLSYQTATGRNTSYEQGPLVALGGGFPSLQVSASATKRLDPLVFFGSLSATRYRAPEKGGFNVRPGNIYGLRFGSALATAPATSLRAAFSLNWLDKTRIDGAPVPTDDVNAFLELGGSAVLTPSTAIDIVFAAGLTRNTPDFRLMVSVPVRF</sequence>
<evidence type="ECO:0008006" key="4">
    <source>
        <dbReference type="Google" id="ProtNLM"/>
    </source>
</evidence>
<comment type="caution">
    <text evidence="2">The sequence shown here is derived from an EMBL/GenBank/DDBJ whole genome shotgun (WGS) entry which is preliminary data.</text>
</comment>
<accession>A0ABW0ML17</accession>
<gene>
    <name evidence="2" type="ORF">ACFPQ5_05755</name>
</gene>
<dbReference type="Proteomes" id="UP001596101">
    <property type="component" value="Unassembled WGS sequence"/>
</dbReference>
<evidence type="ECO:0000313" key="3">
    <source>
        <dbReference type="Proteomes" id="UP001596101"/>
    </source>
</evidence>
<feature type="coiled-coil region" evidence="1">
    <location>
        <begin position="22"/>
        <end position="49"/>
    </location>
</feature>
<keyword evidence="1" id="KW-0175">Coiled coil</keyword>